<dbReference type="AlphaFoldDB" id="A0A8H7RLU5"/>
<proteinExistence type="predicted"/>
<evidence type="ECO:0000259" key="1">
    <source>
        <dbReference type="Pfam" id="PF01498"/>
    </source>
</evidence>
<dbReference type="GO" id="GO:0015074">
    <property type="term" value="P:DNA integration"/>
    <property type="evidence" value="ECO:0007669"/>
    <property type="project" value="InterPro"/>
</dbReference>
<protein>
    <recommendedName>
        <fullName evidence="1">Transposase Tc1-like domain-containing protein</fullName>
    </recommendedName>
</protein>
<comment type="caution">
    <text evidence="2">The sequence shown here is derived from an EMBL/GenBank/DDBJ whole genome shotgun (WGS) entry which is preliminary data.</text>
</comment>
<accession>A0A8H7RLU5</accession>
<dbReference type="InterPro" id="IPR002492">
    <property type="entry name" value="Transposase_Tc1-like"/>
</dbReference>
<dbReference type="Pfam" id="PF01498">
    <property type="entry name" value="HTH_Tnp_Tc3_2"/>
    <property type="match status" value="1"/>
</dbReference>
<gene>
    <name evidence="2" type="ORF">INT47_009096</name>
</gene>
<dbReference type="GO" id="GO:0003677">
    <property type="term" value="F:DNA binding"/>
    <property type="evidence" value="ECO:0007669"/>
    <property type="project" value="InterPro"/>
</dbReference>
<evidence type="ECO:0000313" key="3">
    <source>
        <dbReference type="Proteomes" id="UP000603453"/>
    </source>
</evidence>
<dbReference type="OrthoDB" id="10006939at2759"/>
<dbReference type="GO" id="GO:0006313">
    <property type="term" value="P:DNA transposition"/>
    <property type="evidence" value="ECO:0007669"/>
    <property type="project" value="InterPro"/>
</dbReference>
<organism evidence="2 3">
    <name type="scientific">Mucor saturninus</name>
    <dbReference type="NCBI Taxonomy" id="64648"/>
    <lineage>
        <taxon>Eukaryota</taxon>
        <taxon>Fungi</taxon>
        <taxon>Fungi incertae sedis</taxon>
        <taxon>Mucoromycota</taxon>
        <taxon>Mucoromycotina</taxon>
        <taxon>Mucoromycetes</taxon>
        <taxon>Mucorales</taxon>
        <taxon>Mucorineae</taxon>
        <taxon>Mucoraceae</taxon>
        <taxon>Mucor</taxon>
    </lineage>
</organism>
<feature type="non-terminal residue" evidence="2">
    <location>
        <position position="1"/>
    </location>
</feature>
<name>A0A8H7RLU5_9FUNG</name>
<sequence length="250" mass="29263">DYRFEQVSKLKFPIIQVMGFEAMVSVVRLVSPKLYTLHKIYQMGFPVTLKDLRLDKIGSIYEGLLMIEELALYLQQLEFSKVAIGTMVGIKRPDVQNAVRRVAQTGSPLKRKSSERPNSLNDYTARHLERIIRKVPFQTVDQLSEELRLMDKPHATTTVRLWLKELGFNHCIPFLKSLLNNNQKERCLLWARKHVNWTYEQWKKVIWKNGSFFLDTDCICDTHHLLKVLMEENLGLSSNNDPTLRTIFEK</sequence>
<dbReference type="EMBL" id="JAEPRD010000003">
    <property type="protein sequence ID" value="KAG2213422.1"/>
    <property type="molecule type" value="Genomic_DNA"/>
</dbReference>
<keyword evidence="3" id="KW-1185">Reference proteome</keyword>
<reference evidence="2" key="1">
    <citation type="submission" date="2020-12" db="EMBL/GenBank/DDBJ databases">
        <title>Metabolic potential, ecology and presence of endohyphal bacteria is reflected in genomic diversity of Mucoromycotina.</title>
        <authorList>
            <person name="Muszewska A."/>
            <person name="Okrasinska A."/>
            <person name="Steczkiewicz K."/>
            <person name="Drgas O."/>
            <person name="Orlowska M."/>
            <person name="Perlinska-Lenart U."/>
            <person name="Aleksandrzak-Piekarczyk T."/>
            <person name="Szatraj K."/>
            <person name="Zielenkiewicz U."/>
            <person name="Pilsyk S."/>
            <person name="Malc E."/>
            <person name="Mieczkowski P."/>
            <person name="Kruszewska J.S."/>
            <person name="Biernat P."/>
            <person name="Pawlowska J."/>
        </authorList>
    </citation>
    <scope>NUCLEOTIDE SEQUENCE</scope>
    <source>
        <strain evidence="2">WA0000017839</strain>
    </source>
</reference>
<evidence type="ECO:0000313" key="2">
    <source>
        <dbReference type="EMBL" id="KAG2213422.1"/>
    </source>
</evidence>
<feature type="domain" description="Transposase Tc1-like" evidence="1">
    <location>
        <begin position="126"/>
        <end position="196"/>
    </location>
</feature>
<dbReference type="Proteomes" id="UP000603453">
    <property type="component" value="Unassembled WGS sequence"/>
</dbReference>